<evidence type="ECO:0000256" key="5">
    <source>
        <dbReference type="ARBA" id="ARBA00022960"/>
    </source>
</evidence>
<dbReference type="PANTHER" id="PTHR30480:SF13">
    <property type="entry name" value="BETA-HEXOSAMINIDASE"/>
    <property type="match status" value="1"/>
</dbReference>
<keyword evidence="7 10" id="KW-0326">Glycosidase</keyword>
<dbReference type="GO" id="GO:0009252">
    <property type="term" value="P:peptidoglycan biosynthetic process"/>
    <property type="evidence" value="ECO:0007669"/>
    <property type="project" value="UniProtKB-KW"/>
</dbReference>
<comment type="similarity">
    <text evidence="10">Belongs to the glycosyl hydrolase 3 family. NagZ subfamily.</text>
</comment>
<dbReference type="GO" id="GO:0071555">
    <property type="term" value="P:cell wall organization"/>
    <property type="evidence" value="ECO:0007669"/>
    <property type="project" value="UniProtKB-KW"/>
</dbReference>
<evidence type="ECO:0000313" key="13">
    <source>
        <dbReference type="Proteomes" id="UP000184327"/>
    </source>
</evidence>
<dbReference type="InterPro" id="IPR022956">
    <property type="entry name" value="Beta_hexosaminidase_bac"/>
</dbReference>
<feature type="binding site" evidence="10">
    <location>
        <begin position="184"/>
        <end position="185"/>
    </location>
    <ligand>
        <name>substrate</name>
    </ligand>
</feature>
<keyword evidence="4 10" id="KW-0378">Hydrolase</keyword>
<dbReference type="STRING" id="1122156.SAMN02745117_00127"/>
<dbReference type="PANTHER" id="PTHR30480">
    <property type="entry name" value="BETA-HEXOSAMINIDASE-RELATED"/>
    <property type="match status" value="1"/>
</dbReference>
<dbReference type="InterPro" id="IPR050226">
    <property type="entry name" value="NagZ_Beta-hexosaminidase"/>
</dbReference>
<dbReference type="GO" id="GO:0005975">
    <property type="term" value="P:carbohydrate metabolic process"/>
    <property type="evidence" value="ECO:0007669"/>
    <property type="project" value="InterPro"/>
</dbReference>
<dbReference type="EC" id="3.2.1.52" evidence="10"/>
<dbReference type="SUPFAM" id="SSF51445">
    <property type="entry name" value="(Trans)glycosidases"/>
    <property type="match status" value="1"/>
</dbReference>
<evidence type="ECO:0000256" key="9">
    <source>
        <dbReference type="ARBA" id="ARBA00023316"/>
    </source>
</evidence>
<protein>
    <recommendedName>
        <fullName evidence="10">Beta-hexosaminidase</fullName>
        <ecNumber evidence="10">3.2.1.52</ecNumber>
    </recommendedName>
    <alternativeName>
        <fullName evidence="10">Beta-N-acetylhexosaminidase</fullName>
    </alternativeName>
    <alternativeName>
        <fullName evidence="10">N-acetyl-beta-glucosaminidase</fullName>
    </alternativeName>
</protein>
<dbReference type="Pfam" id="PF00933">
    <property type="entry name" value="Glyco_hydro_3"/>
    <property type="match status" value="1"/>
</dbReference>
<keyword evidence="5 10" id="KW-0133">Cell shape</keyword>
<keyword evidence="8 10" id="KW-0131">Cell cycle</keyword>
<keyword evidence="6 10" id="KW-0573">Peptidoglycan synthesis</keyword>
<dbReference type="HAMAP" id="MF_00364">
    <property type="entry name" value="NagZ"/>
    <property type="match status" value="1"/>
</dbReference>
<organism evidence="12 13">
    <name type="scientific">Lampropedia hyalina DSM 16112</name>
    <dbReference type="NCBI Taxonomy" id="1122156"/>
    <lineage>
        <taxon>Bacteria</taxon>
        <taxon>Pseudomonadati</taxon>
        <taxon>Pseudomonadota</taxon>
        <taxon>Betaproteobacteria</taxon>
        <taxon>Burkholderiales</taxon>
        <taxon>Comamonadaceae</taxon>
        <taxon>Lampropedia</taxon>
    </lineage>
</organism>
<dbReference type="Gene3D" id="3.20.20.300">
    <property type="entry name" value="Glycoside hydrolase, family 3, N-terminal domain"/>
    <property type="match status" value="1"/>
</dbReference>
<evidence type="ECO:0000256" key="7">
    <source>
        <dbReference type="ARBA" id="ARBA00023295"/>
    </source>
</evidence>
<dbReference type="InterPro" id="IPR017853">
    <property type="entry name" value="GH"/>
</dbReference>
<dbReference type="EMBL" id="FQUZ01000001">
    <property type="protein sequence ID" value="SHE32081.1"/>
    <property type="molecule type" value="Genomic_DNA"/>
</dbReference>
<dbReference type="GO" id="GO:0004563">
    <property type="term" value="F:beta-N-acetylhexosaminidase activity"/>
    <property type="evidence" value="ECO:0007669"/>
    <property type="project" value="UniProtKB-UniRule"/>
</dbReference>
<dbReference type="InterPro" id="IPR001764">
    <property type="entry name" value="Glyco_hydro_3_N"/>
</dbReference>
<dbReference type="GO" id="GO:0051301">
    <property type="term" value="P:cell division"/>
    <property type="evidence" value="ECO:0007669"/>
    <property type="project" value="UniProtKB-KW"/>
</dbReference>
<feature type="site" description="Important for catalytic activity" evidence="10">
    <location>
        <position position="195"/>
    </location>
</feature>
<keyword evidence="3 10" id="KW-0132">Cell division</keyword>
<dbReference type="NCBIfam" id="NF003740">
    <property type="entry name" value="PRK05337.1"/>
    <property type="match status" value="1"/>
</dbReference>
<feature type="binding site" evidence="10">
    <location>
        <position position="64"/>
    </location>
    <ligand>
        <name>substrate</name>
    </ligand>
</feature>
<feature type="active site" description="Proton donor/acceptor" evidence="10">
    <location>
        <position position="197"/>
    </location>
</feature>
<comment type="pathway">
    <text evidence="10">Cell wall biogenesis; peptidoglycan recycling.</text>
</comment>
<dbReference type="UniPathway" id="UPA00544"/>
<feature type="binding site" evidence="10">
    <location>
        <position position="72"/>
    </location>
    <ligand>
        <name>substrate</name>
    </ligand>
</feature>
<accession>A0A1M4SIP6</accession>
<sequence>MFAHAPLFIDIASTTLDADDQRRLAHPLVGGLTLFARNWQNRQQLLELCASIKAIRPDLLICVDQEGGRVQRFRTDGFTVLPPMRAFGQMWGRGAKKGQSRKGAAFGKKPMQAMNAATATGYVLASELRSCGVDLSFAPVLDLDWGGSAVIGDRAFHSDPAVVSALAQSLMHGLLLAGMAHCGKHFPGHGYVKADSHVDIPLDTRSLKAILKQDAAPYAWLRASLQAVMVAHVVYRKVDARPAGYSPTWLQAVLREELGFDGAVFSDDLSMEGGRSLDGRAVSVTEAGVAALQAGCDILLLCNQSLNGGKVLDEWIDGMAQALEQQQWQPSVEAERRRLALLPTTAALGWDELMLHPAYLQALEQLP</sequence>
<keyword evidence="9 10" id="KW-0961">Cell wall biogenesis/degradation</keyword>
<comment type="subcellular location">
    <subcellularLocation>
        <location evidence="10">Cytoplasm</location>
    </subcellularLocation>
</comment>
<keyword evidence="2 10" id="KW-0963">Cytoplasm</keyword>
<name>A0A1M4SIP6_9BURK</name>
<reference evidence="12 13" key="1">
    <citation type="submission" date="2016-11" db="EMBL/GenBank/DDBJ databases">
        <authorList>
            <person name="Jaros S."/>
            <person name="Januszkiewicz K."/>
            <person name="Wedrychowicz H."/>
        </authorList>
    </citation>
    <scope>NUCLEOTIDE SEQUENCE [LARGE SCALE GENOMIC DNA]</scope>
    <source>
        <strain evidence="12 13">DSM 16112</strain>
    </source>
</reference>
<evidence type="ECO:0000256" key="1">
    <source>
        <dbReference type="ARBA" id="ARBA00001231"/>
    </source>
</evidence>
<feature type="domain" description="Glycoside hydrolase family 3 N-terminal" evidence="11">
    <location>
        <begin position="17"/>
        <end position="337"/>
    </location>
</feature>
<evidence type="ECO:0000256" key="3">
    <source>
        <dbReference type="ARBA" id="ARBA00022618"/>
    </source>
</evidence>
<keyword evidence="13" id="KW-1185">Reference proteome</keyword>
<evidence type="ECO:0000256" key="2">
    <source>
        <dbReference type="ARBA" id="ARBA00022490"/>
    </source>
</evidence>
<comment type="function">
    <text evidence="10">Plays a role in peptidoglycan recycling by cleaving the terminal beta-1,4-linked N-acetylglucosamine (GlcNAc) from peptide-linked peptidoglycan fragments, giving rise to free GlcNAc, anhydro-N-acetylmuramic acid and anhydro-N-acetylmuramic acid-linked peptides.</text>
</comment>
<dbReference type="InterPro" id="IPR036962">
    <property type="entry name" value="Glyco_hydro_3_N_sf"/>
</dbReference>
<comment type="catalytic activity">
    <reaction evidence="1 10">
        <text>Hydrolysis of terminal non-reducing N-acetyl-D-hexosamine residues in N-acetyl-beta-D-hexosaminides.</text>
        <dbReference type="EC" id="3.2.1.52"/>
    </reaction>
</comment>
<dbReference type="GO" id="GO:0008360">
    <property type="term" value="P:regulation of cell shape"/>
    <property type="evidence" value="ECO:0007669"/>
    <property type="project" value="UniProtKB-KW"/>
</dbReference>
<gene>
    <name evidence="10" type="primary">nagZ</name>
    <name evidence="12" type="ORF">SAMN02745117_00127</name>
</gene>
<feature type="active site" description="Nucleophile" evidence="10">
    <location>
        <position position="267"/>
    </location>
</feature>
<evidence type="ECO:0000256" key="10">
    <source>
        <dbReference type="HAMAP-Rule" id="MF_00364"/>
    </source>
</evidence>
<evidence type="ECO:0000313" key="12">
    <source>
        <dbReference type="EMBL" id="SHE32081.1"/>
    </source>
</evidence>
<evidence type="ECO:0000256" key="4">
    <source>
        <dbReference type="ARBA" id="ARBA00022801"/>
    </source>
</evidence>
<feature type="binding site" evidence="10">
    <location>
        <position position="154"/>
    </location>
    <ligand>
        <name>substrate</name>
    </ligand>
</feature>
<evidence type="ECO:0000259" key="11">
    <source>
        <dbReference type="Pfam" id="PF00933"/>
    </source>
</evidence>
<dbReference type="OrthoDB" id="9786661at2"/>
<proteinExistence type="inferred from homology"/>
<dbReference type="Proteomes" id="UP000184327">
    <property type="component" value="Unassembled WGS sequence"/>
</dbReference>
<evidence type="ECO:0000256" key="6">
    <source>
        <dbReference type="ARBA" id="ARBA00022984"/>
    </source>
</evidence>
<dbReference type="GO" id="GO:0009254">
    <property type="term" value="P:peptidoglycan turnover"/>
    <property type="evidence" value="ECO:0007669"/>
    <property type="project" value="UniProtKB-UniRule"/>
</dbReference>
<dbReference type="AlphaFoldDB" id="A0A1M4SIP6"/>
<evidence type="ECO:0000256" key="8">
    <source>
        <dbReference type="ARBA" id="ARBA00023306"/>
    </source>
</evidence>
<dbReference type="GO" id="GO:0005737">
    <property type="term" value="C:cytoplasm"/>
    <property type="evidence" value="ECO:0007669"/>
    <property type="project" value="UniProtKB-SubCell"/>
</dbReference>
<dbReference type="RefSeq" id="WP_073353368.1">
    <property type="nucleotide sequence ID" value="NZ_FQUZ01000001.1"/>
</dbReference>